<evidence type="ECO:0008006" key="2">
    <source>
        <dbReference type="Google" id="ProtNLM"/>
    </source>
</evidence>
<feature type="non-terminal residue" evidence="1">
    <location>
        <position position="1"/>
    </location>
</feature>
<dbReference type="NCBIfam" id="TIGR04183">
    <property type="entry name" value="Por_Secre_tail"/>
    <property type="match status" value="1"/>
</dbReference>
<dbReference type="EMBL" id="UINC01125570">
    <property type="protein sequence ID" value="SVD03489.1"/>
    <property type="molecule type" value="Genomic_DNA"/>
</dbReference>
<accession>A0A382S0N1</accession>
<gene>
    <name evidence="1" type="ORF">METZ01_LOCUS356343</name>
</gene>
<dbReference type="InterPro" id="IPR026444">
    <property type="entry name" value="Secre_tail"/>
</dbReference>
<dbReference type="AlphaFoldDB" id="A0A382S0N1"/>
<organism evidence="1">
    <name type="scientific">marine metagenome</name>
    <dbReference type="NCBI Taxonomy" id="408172"/>
    <lineage>
        <taxon>unclassified sequences</taxon>
        <taxon>metagenomes</taxon>
        <taxon>ecological metagenomes</taxon>
    </lineage>
</organism>
<reference evidence="1" key="1">
    <citation type="submission" date="2018-05" db="EMBL/GenBank/DDBJ databases">
        <authorList>
            <person name="Lanie J.A."/>
            <person name="Ng W.-L."/>
            <person name="Kazmierczak K.M."/>
            <person name="Andrzejewski T.M."/>
            <person name="Davidsen T.M."/>
            <person name="Wayne K.J."/>
            <person name="Tettelin H."/>
            <person name="Glass J.I."/>
            <person name="Rusch D."/>
            <person name="Podicherti R."/>
            <person name="Tsui H.-C.T."/>
            <person name="Winkler M.E."/>
        </authorList>
    </citation>
    <scope>NUCLEOTIDE SEQUENCE</scope>
</reference>
<dbReference type="Gene3D" id="2.60.40.4070">
    <property type="match status" value="1"/>
</dbReference>
<proteinExistence type="predicted"/>
<sequence length="184" mass="21202">SILAKDENGVEFESRHTKFFKNEREWAIKDDIEINQIGELTHITFNPLLTVYDTSIGFIASDKMGNISDTLILDFIVSSDMKLFDYGNFPNPFKTATRFTYELTHTAADFSLTIYSVNGRKIKQFKIGSILGNFSPNVGGYHEIIWDGRDEWGDYIANGVYFYKYRIKYNNRTFTSIGKVARAR</sequence>
<evidence type="ECO:0000313" key="1">
    <source>
        <dbReference type="EMBL" id="SVD03489.1"/>
    </source>
</evidence>
<name>A0A382S0N1_9ZZZZ</name>
<protein>
    <recommendedName>
        <fullName evidence="2">FlgD Ig-like domain-containing protein</fullName>
    </recommendedName>
</protein>